<dbReference type="InterPro" id="IPR009003">
    <property type="entry name" value="Peptidase_S1_PA"/>
</dbReference>
<feature type="binding site" evidence="20">
    <location>
        <position position="201"/>
    </location>
    <ligand>
        <name>Ca(2+)</name>
        <dbReference type="ChEBI" id="CHEBI:29108"/>
        <label>2</label>
    </ligand>
</feature>
<dbReference type="InterPro" id="IPR018097">
    <property type="entry name" value="EGF_Ca-bd_CS"/>
</dbReference>
<feature type="disulfide bond" evidence="18">
    <location>
        <begin position="405"/>
        <end position="452"/>
    </location>
</feature>
<feature type="binding site" evidence="20">
    <location>
        <position position="197"/>
    </location>
    <ligand>
        <name>Ca(2+)</name>
        <dbReference type="ChEBI" id="CHEBI:29108"/>
        <label>2</label>
    </ligand>
</feature>
<dbReference type="PANTHER" id="PTHR24255:SF10">
    <property type="entry name" value="MANNAN-BINDING LECTIN SERINE PROTEASE 2"/>
    <property type="match status" value="1"/>
</dbReference>
<dbReference type="Pfam" id="PF00089">
    <property type="entry name" value="Trypsin"/>
    <property type="match status" value="1"/>
</dbReference>
<dbReference type="SMART" id="SM00032">
    <property type="entry name" value="CCP"/>
    <property type="match status" value="2"/>
</dbReference>
<protein>
    <submittedName>
        <fullName evidence="26">Mannan-binding lectin serine protease 2</fullName>
    </submittedName>
</protein>
<keyword evidence="10" id="KW-0378">Hydrolase</keyword>
<dbReference type="Gene3D" id="2.10.70.10">
    <property type="entry name" value="Complement Module, domain 1"/>
    <property type="match status" value="2"/>
</dbReference>
<dbReference type="AlphaFoldDB" id="M7CA52"/>
<dbReference type="InterPro" id="IPR000436">
    <property type="entry name" value="Sushi_SCR_CCP_dom"/>
</dbReference>
<dbReference type="Proteomes" id="UP000031443">
    <property type="component" value="Unassembled WGS sequence"/>
</dbReference>
<feature type="active site" description="Charge relay system" evidence="17">
    <location>
        <position position="525"/>
    </location>
</feature>
<dbReference type="GO" id="GO:0006508">
    <property type="term" value="P:proteolysis"/>
    <property type="evidence" value="ECO:0007669"/>
    <property type="project" value="UniProtKB-KW"/>
</dbReference>
<dbReference type="SUPFAM" id="SSF57196">
    <property type="entry name" value="EGF/Laminin"/>
    <property type="match status" value="1"/>
</dbReference>
<dbReference type="PIRSF" id="PIRSF001155">
    <property type="entry name" value="C1r_C1s_MASP"/>
    <property type="match status" value="1"/>
</dbReference>
<dbReference type="CDD" id="cd00033">
    <property type="entry name" value="CCP"/>
    <property type="match status" value="1"/>
</dbReference>
<dbReference type="InterPro" id="IPR049883">
    <property type="entry name" value="NOTCH1_EGF-like"/>
</dbReference>
<dbReference type="SMART" id="SM00181">
    <property type="entry name" value="EGF"/>
    <property type="match status" value="1"/>
</dbReference>
<dbReference type="InterPro" id="IPR000742">
    <property type="entry name" value="EGF"/>
</dbReference>
<keyword evidence="4" id="KW-0399">Innate immunity</keyword>
<dbReference type="SMART" id="SM00020">
    <property type="entry name" value="Tryp_SPc"/>
    <property type="match status" value="1"/>
</dbReference>
<feature type="binding site" evidence="20">
    <location>
        <position position="322"/>
    </location>
    <ligand>
        <name>Ca(2+)</name>
        <dbReference type="ChEBI" id="CHEBI:29108"/>
        <label>3</label>
    </ligand>
</feature>
<keyword evidence="13 20" id="KW-0106">Calcium</keyword>
<comment type="subcellular location">
    <subcellularLocation>
        <location evidence="1">Secreted</location>
    </subcellularLocation>
</comment>
<evidence type="ECO:0000256" key="7">
    <source>
        <dbReference type="ARBA" id="ARBA00022723"/>
    </source>
</evidence>
<dbReference type="PANTHER" id="PTHR24255">
    <property type="entry name" value="COMPLEMENT COMPONENT 1, S SUBCOMPONENT-RELATED"/>
    <property type="match status" value="1"/>
</dbReference>
<feature type="domain" description="CUB" evidence="23">
    <location>
        <begin position="223"/>
        <end position="335"/>
    </location>
</feature>
<dbReference type="PROSITE" id="PS01180">
    <property type="entry name" value="CUB"/>
    <property type="match status" value="2"/>
</dbReference>
<feature type="disulfide bond" evidence="18">
    <location>
        <begin position="111"/>
        <end position="129"/>
    </location>
</feature>
<evidence type="ECO:0000259" key="25">
    <source>
        <dbReference type="PROSITE" id="PS50923"/>
    </source>
</evidence>
<comment type="PTM">
    <text evidence="19">The iron and 2-oxoglutarate dependent 3-hydroxylation of aspartate and asparagine is (R) stereospecific within EGF domains.</text>
</comment>
<dbReference type="GO" id="GO:0006956">
    <property type="term" value="P:complement activation"/>
    <property type="evidence" value="ECO:0007669"/>
    <property type="project" value="InterPro"/>
</dbReference>
<keyword evidence="6 26" id="KW-0645">Protease</keyword>
<dbReference type="PROSITE" id="PS50923">
    <property type="entry name" value="SUSHI"/>
    <property type="match status" value="2"/>
</dbReference>
<gene>
    <name evidence="26" type="ORF">UY3_01236</name>
</gene>
<keyword evidence="14" id="KW-0391">Immunity</keyword>
<feature type="binding site" evidence="20">
    <location>
        <position position="161"/>
    </location>
    <ligand>
        <name>Ca(2+)</name>
        <dbReference type="ChEBI" id="CHEBI:29108"/>
        <label>1</label>
    </ligand>
</feature>
<dbReference type="SMART" id="SM00179">
    <property type="entry name" value="EGF_CA"/>
    <property type="match status" value="1"/>
</dbReference>
<dbReference type="FunFam" id="2.10.70.10:FF:000016">
    <property type="entry name" value="Mannan-binding lectin serine protease 1"/>
    <property type="match status" value="1"/>
</dbReference>
<feature type="disulfide bond" evidence="18">
    <location>
        <begin position="367"/>
        <end position="400"/>
    </location>
</feature>
<feature type="binding site" evidence="20">
    <location>
        <position position="159"/>
    </location>
    <ligand>
        <name>Ca(2+)</name>
        <dbReference type="ChEBI" id="CHEBI:29108"/>
        <label>1</label>
    </ligand>
</feature>
<evidence type="ECO:0000256" key="20">
    <source>
        <dbReference type="PIRSR" id="PIRSR001155-4"/>
    </source>
</evidence>
<evidence type="ECO:0000256" key="13">
    <source>
        <dbReference type="ARBA" id="ARBA00022837"/>
    </source>
</evidence>
<dbReference type="SUPFAM" id="SSF57535">
    <property type="entry name" value="Complement control module/SCR domain"/>
    <property type="match status" value="2"/>
</dbReference>
<evidence type="ECO:0000256" key="5">
    <source>
        <dbReference type="ARBA" id="ARBA00022659"/>
    </source>
</evidence>
<feature type="binding site" evidence="20">
    <location>
        <position position="198"/>
    </location>
    <ligand>
        <name>Ca(2+)</name>
        <dbReference type="ChEBI" id="CHEBI:29108"/>
        <label>2</label>
    </ligand>
</feature>
<dbReference type="STRING" id="8469.M7CA52"/>
<evidence type="ECO:0000256" key="17">
    <source>
        <dbReference type="PIRSR" id="PIRSR001155-1"/>
    </source>
</evidence>
<evidence type="ECO:0000256" key="16">
    <source>
        <dbReference type="ARBA" id="ARBA00023278"/>
    </source>
</evidence>
<keyword evidence="8" id="KW-0732">Signal</keyword>
<sequence length="728" mass="81564">MDVLIVGALGTWDPCNEHVLRTCGIGRRYARLMQCHMVSDTIRWLYLLLAALCHGVGSNIQLQKMYGRITSPDFPNVYPNNKQRSWNISVPKGYAIRIYFTHFNMELSYLCEYDYVKISSGGKPVATLCGHESTDTEEAPGNRTYHSIDNTLTVTFRSDYSNENQFTGFEAFYSAEDVDECEQLIDDEPLCDHHCHNYLGGFYCSCRVGYVLHENKRTCVAQCQNNAFTKRSGVIISPNYPKPYPKLSTCSYTIRVEDGFMIILEFVETFNVESHMETVCPYDALKIKTPKKEYGPFCGQNIPPKIETGSNVVDITFTTDISGDHTGWKVSYTTTALPCPSPKAPPHGHINPVQAKYILKDYYTLSCDTGYVLLENELVLKSFKAECQKSGSWNKPIAKCIIVNCGRPEDIDNGTITYITGPEVTTYKAEIQYKCESTFYTMKASNNGRYQCSADGYWKNSKREKALPICEPVCGIQTRTTLERIIGGKRAKPGQFPWQVMLINEDGSSAGGALLYDNWVLTAAHAIVHQMDPSTLTIKMGFLDKNSAHYQQAWAEGIFVHEGYSDGMSFNNDIALIKLKHKVPINANITPICLPRKEERFPVKTDDMGTVAGWGRTEKRRLSPHLLYVELVVIDNRKCKDAFAKLPSGKSLLITENMLCAGEEEGGKDSCQGDSGGPLTFVDSLTKKWFVGGIVSWGVDCGVAGQYGVYTKLINYISWIENTILKNS</sequence>
<feature type="domain" description="Sushi" evidence="25">
    <location>
        <begin position="337"/>
        <end position="402"/>
    </location>
</feature>
<feature type="disulfide bond" evidence="18">
    <location>
        <begin position="181"/>
        <end position="195"/>
    </location>
</feature>
<dbReference type="InterPro" id="IPR035914">
    <property type="entry name" value="Sperma_CUB_dom_sf"/>
</dbReference>
<dbReference type="CDD" id="cd00190">
    <property type="entry name" value="Tryp_SPc"/>
    <property type="match status" value="1"/>
</dbReference>
<keyword evidence="3" id="KW-0245">EGF-like domain</keyword>
<evidence type="ECO:0000256" key="14">
    <source>
        <dbReference type="ARBA" id="ARBA00022859"/>
    </source>
</evidence>
<feature type="binding site" evidence="20">
    <location>
        <position position="114"/>
    </location>
    <ligand>
        <name>Ca(2+)</name>
        <dbReference type="ChEBI" id="CHEBI:29108"/>
        <label>1</label>
    </ligand>
</feature>
<dbReference type="InterPro" id="IPR000859">
    <property type="entry name" value="CUB_dom"/>
</dbReference>
<evidence type="ECO:0000259" key="24">
    <source>
        <dbReference type="PROSITE" id="PS50240"/>
    </source>
</evidence>
<feature type="disulfide bond" evidence="18">
    <location>
        <begin position="671"/>
        <end position="701"/>
    </location>
</feature>
<keyword evidence="15 18" id="KW-1015">Disulfide bond</keyword>
<keyword evidence="5 22" id="KW-0768">Sushi</keyword>
<dbReference type="PROSITE" id="PS01187">
    <property type="entry name" value="EGF_CA"/>
    <property type="match status" value="1"/>
</dbReference>
<dbReference type="MEROPS" id="S01.229"/>
<evidence type="ECO:0000256" key="22">
    <source>
        <dbReference type="PROSITE-ProRule" id="PRU00302"/>
    </source>
</evidence>
<dbReference type="SMART" id="SM00042">
    <property type="entry name" value="CUB"/>
    <property type="match status" value="2"/>
</dbReference>
<feature type="domain" description="CUB" evidence="23">
    <location>
        <begin position="53"/>
        <end position="176"/>
    </location>
</feature>
<dbReference type="Pfam" id="PF00431">
    <property type="entry name" value="CUB"/>
    <property type="match status" value="2"/>
</dbReference>
<keyword evidence="9" id="KW-0677">Repeat</keyword>
<feature type="disulfide bond" evidence="18">
    <location>
        <begin position="206"/>
        <end position="219"/>
    </location>
</feature>
<dbReference type="FunFam" id="2.60.120.290:FF:000006">
    <property type="entry name" value="Mannan-binding lectin serine protease 1"/>
    <property type="match status" value="1"/>
</dbReference>
<evidence type="ECO:0000256" key="19">
    <source>
        <dbReference type="PIRSR" id="PIRSR001155-3"/>
    </source>
</evidence>
<feature type="active site" description="Charge relay system" evidence="17">
    <location>
        <position position="573"/>
    </location>
</feature>
<evidence type="ECO:0000259" key="23">
    <source>
        <dbReference type="PROSITE" id="PS01180"/>
    </source>
</evidence>
<feature type="binding site" evidence="20">
    <location>
        <position position="178"/>
    </location>
    <ligand>
        <name>Ca(2+)</name>
        <dbReference type="ChEBI" id="CHEBI:29108"/>
        <label>2</label>
    </ligand>
</feature>
<name>M7CA52_CHEMY</name>
<evidence type="ECO:0000256" key="9">
    <source>
        <dbReference type="ARBA" id="ARBA00022737"/>
    </source>
</evidence>
<dbReference type="CDD" id="cd00041">
    <property type="entry name" value="CUB"/>
    <property type="match status" value="2"/>
</dbReference>
<evidence type="ECO:0000256" key="2">
    <source>
        <dbReference type="ARBA" id="ARBA00022525"/>
    </source>
</evidence>
<feature type="domain" description="Sushi" evidence="25">
    <location>
        <begin position="403"/>
        <end position="472"/>
    </location>
</feature>
<evidence type="ECO:0000256" key="8">
    <source>
        <dbReference type="ARBA" id="ARBA00022729"/>
    </source>
</evidence>
<feature type="binding site" evidence="20">
    <location>
        <position position="180"/>
    </location>
    <ligand>
        <name>Ca(2+)</name>
        <dbReference type="ChEBI" id="CHEBI:29108"/>
        <label>2</label>
    </ligand>
</feature>
<reference evidence="27" key="1">
    <citation type="journal article" date="2013" name="Nat. Genet.">
        <title>The draft genomes of soft-shell turtle and green sea turtle yield insights into the development and evolution of the turtle-specific body plan.</title>
        <authorList>
            <person name="Wang Z."/>
            <person name="Pascual-Anaya J."/>
            <person name="Zadissa A."/>
            <person name="Li W."/>
            <person name="Niimura Y."/>
            <person name="Huang Z."/>
            <person name="Li C."/>
            <person name="White S."/>
            <person name="Xiong Z."/>
            <person name="Fang D."/>
            <person name="Wang B."/>
            <person name="Ming Y."/>
            <person name="Chen Y."/>
            <person name="Zheng Y."/>
            <person name="Kuraku S."/>
            <person name="Pignatelli M."/>
            <person name="Herrero J."/>
            <person name="Beal K."/>
            <person name="Nozawa M."/>
            <person name="Li Q."/>
            <person name="Wang J."/>
            <person name="Zhang H."/>
            <person name="Yu L."/>
            <person name="Shigenobu S."/>
            <person name="Wang J."/>
            <person name="Liu J."/>
            <person name="Flicek P."/>
            <person name="Searle S."/>
            <person name="Wang J."/>
            <person name="Kuratani S."/>
            <person name="Yin Y."/>
            <person name="Aken B."/>
            <person name="Zhang G."/>
            <person name="Irie N."/>
        </authorList>
    </citation>
    <scope>NUCLEOTIDE SEQUENCE [LARGE SCALE GENOMIC DNA]</scope>
</reference>
<keyword evidence="7 20" id="KW-0479">Metal-binding</keyword>
<dbReference type="GO" id="GO:0005509">
    <property type="term" value="F:calcium ion binding"/>
    <property type="evidence" value="ECO:0007669"/>
    <property type="project" value="InterPro"/>
</dbReference>
<keyword evidence="16 19" id="KW-0379">Hydroxylation</keyword>
<evidence type="ECO:0000256" key="15">
    <source>
        <dbReference type="ARBA" id="ARBA00023157"/>
    </source>
</evidence>
<dbReference type="InterPro" id="IPR043504">
    <property type="entry name" value="Peptidase_S1_PA_chymotrypsin"/>
</dbReference>
<evidence type="ECO:0000313" key="27">
    <source>
        <dbReference type="Proteomes" id="UP000031443"/>
    </source>
</evidence>
<dbReference type="FunFam" id="2.40.10.10:FF:000015">
    <property type="entry name" value="Atrial natriuretic peptide-converting enzyme"/>
    <property type="match status" value="1"/>
</dbReference>
<evidence type="ECO:0000256" key="3">
    <source>
        <dbReference type="ARBA" id="ARBA00022536"/>
    </source>
</evidence>
<feature type="binding site" evidence="20">
    <location>
        <position position="177"/>
    </location>
    <ligand>
        <name>Ca(2+)</name>
        <dbReference type="ChEBI" id="CHEBI:29108"/>
        <label>2</label>
    </ligand>
</feature>
<dbReference type="PROSITE" id="PS01186">
    <property type="entry name" value="EGF_2"/>
    <property type="match status" value="1"/>
</dbReference>
<evidence type="ECO:0000256" key="10">
    <source>
        <dbReference type="ARBA" id="ARBA00022801"/>
    </source>
</evidence>
<dbReference type="InterPro" id="IPR035976">
    <property type="entry name" value="Sushi/SCR/CCP_sf"/>
</dbReference>
<feature type="disulfide bond" evidence="18">
    <location>
        <begin position="435"/>
        <end position="470"/>
    </location>
</feature>
<dbReference type="Gene3D" id="2.10.25.10">
    <property type="entry name" value="Laminin"/>
    <property type="match status" value="1"/>
</dbReference>
<feature type="binding site" evidence="20">
    <location>
        <position position="106"/>
    </location>
    <ligand>
        <name>Ca(2+)</name>
        <dbReference type="ChEBI" id="CHEBI:29108"/>
        <label>1</label>
    </ligand>
</feature>
<dbReference type="Gene3D" id="2.60.120.290">
    <property type="entry name" value="Spermadhesin, CUB domain"/>
    <property type="match status" value="2"/>
</dbReference>
<feature type="disulfide bond" description="Interchain (between heavy and light chains)" evidence="18">
    <location>
        <begin position="474"/>
        <end position="593"/>
    </location>
</feature>
<dbReference type="InterPro" id="IPR001314">
    <property type="entry name" value="Peptidase_S1A"/>
</dbReference>
<feature type="modified residue" description="(3R)-3-hydroxyasparagine" evidence="19">
    <location>
        <position position="197"/>
    </location>
</feature>
<dbReference type="GO" id="GO:0005615">
    <property type="term" value="C:extracellular space"/>
    <property type="evidence" value="ECO:0007669"/>
    <property type="project" value="TreeGrafter"/>
</dbReference>
<comment type="caution">
    <text evidence="22">Lacks conserved residue(s) required for the propagation of feature annotation.</text>
</comment>
<dbReference type="eggNOG" id="KOG3627">
    <property type="taxonomic scope" value="Eukaryota"/>
</dbReference>
<keyword evidence="12" id="KW-0720">Serine protease</keyword>
<feature type="binding site" evidence="20">
    <location>
        <position position="320"/>
    </location>
    <ligand>
        <name>Ca(2+)</name>
        <dbReference type="ChEBI" id="CHEBI:29108"/>
        <label>3</label>
    </ligand>
</feature>
<dbReference type="FunFam" id="2.60.120.290:FF:000012">
    <property type="entry name" value="mannan-binding lectin serine protease 1 isoform X1"/>
    <property type="match status" value="1"/>
</dbReference>
<dbReference type="SUPFAM" id="SSF49854">
    <property type="entry name" value="Spermadhesin, CUB domain"/>
    <property type="match status" value="2"/>
</dbReference>
<feature type="disulfide bond" evidence="18">
    <location>
        <begin position="339"/>
        <end position="387"/>
    </location>
</feature>
<dbReference type="InterPro" id="IPR001254">
    <property type="entry name" value="Trypsin_dom"/>
</dbReference>
<feature type="disulfide bond" evidence="18">
    <location>
        <begin position="280"/>
        <end position="298"/>
    </location>
</feature>
<dbReference type="InterPro" id="IPR001881">
    <property type="entry name" value="EGF-like_Ca-bd_dom"/>
</dbReference>
<dbReference type="GO" id="GO:0045087">
    <property type="term" value="P:innate immune response"/>
    <property type="evidence" value="ECO:0007669"/>
    <property type="project" value="UniProtKB-KW"/>
</dbReference>
<dbReference type="InterPro" id="IPR033116">
    <property type="entry name" value="TRYPSIN_SER"/>
</dbReference>
<evidence type="ECO:0000313" key="26">
    <source>
        <dbReference type="EMBL" id="EMP41528.1"/>
    </source>
</evidence>
<dbReference type="SUPFAM" id="SSF50494">
    <property type="entry name" value="Trypsin-like serine proteases"/>
    <property type="match status" value="1"/>
</dbReference>
<evidence type="ECO:0000256" key="1">
    <source>
        <dbReference type="ARBA" id="ARBA00004613"/>
    </source>
</evidence>
<proteinExistence type="predicted"/>
<feature type="binding site" evidence="20">
    <location>
        <position position="273"/>
    </location>
    <ligand>
        <name>Ca(2+)</name>
        <dbReference type="ChEBI" id="CHEBI:29108"/>
        <label>3</label>
    </ligand>
</feature>
<feature type="disulfide bond" evidence="18">
    <location>
        <begin position="191"/>
        <end position="204"/>
    </location>
</feature>
<feature type="disulfide bond" evidence="18 21">
    <location>
        <begin position="223"/>
        <end position="250"/>
    </location>
</feature>
<accession>M7CA52</accession>
<dbReference type="Pfam" id="PF00084">
    <property type="entry name" value="Sushi"/>
    <property type="match status" value="2"/>
</dbReference>
<evidence type="ECO:0000256" key="18">
    <source>
        <dbReference type="PIRSR" id="PIRSR001155-2"/>
    </source>
</evidence>
<keyword evidence="11" id="KW-0068">Autocatalytic cleavage</keyword>
<dbReference type="PROSITE" id="PS50240">
    <property type="entry name" value="TRYPSIN_DOM"/>
    <property type="match status" value="1"/>
</dbReference>
<dbReference type="InterPro" id="IPR024175">
    <property type="entry name" value="Pept_S1A_C1r/C1S/mannan-bd"/>
</dbReference>
<evidence type="ECO:0000256" key="21">
    <source>
        <dbReference type="PROSITE-ProRule" id="PRU00059"/>
    </source>
</evidence>
<dbReference type="PRINTS" id="PR00722">
    <property type="entry name" value="CHYMOTRYPSIN"/>
</dbReference>
<feature type="active site" description="Charge relay system" evidence="17">
    <location>
        <position position="675"/>
    </location>
</feature>
<dbReference type="Pfam" id="PF07645">
    <property type="entry name" value="EGF_CA"/>
    <property type="match status" value="1"/>
</dbReference>
<evidence type="ECO:0000256" key="11">
    <source>
        <dbReference type="ARBA" id="ARBA00022813"/>
    </source>
</evidence>
<evidence type="ECO:0000256" key="4">
    <source>
        <dbReference type="ARBA" id="ARBA00022588"/>
    </source>
</evidence>
<feature type="domain" description="Peptidase S1" evidence="24">
    <location>
        <begin position="485"/>
        <end position="725"/>
    </location>
</feature>
<dbReference type="EMBL" id="KB489737">
    <property type="protein sequence ID" value="EMP41528.1"/>
    <property type="molecule type" value="Genomic_DNA"/>
</dbReference>
<keyword evidence="2" id="KW-0964">Secreted</keyword>
<evidence type="ECO:0000256" key="6">
    <source>
        <dbReference type="ARBA" id="ARBA00022670"/>
    </source>
</evidence>
<evidence type="ECO:0000256" key="12">
    <source>
        <dbReference type="ARBA" id="ARBA00022825"/>
    </source>
</evidence>
<feature type="binding site" evidence="20">
    <location>
        <position position="283"/>
    </location>
    <ligand>
        <name>Ca(2+)</name>
        <dbReference type="ChEBI" id="CHEBI:29108"/>
        <label>3</label>
    </ligand>
</feature>
<organism evidence="26 27">
    <name type="scientific">Chelonia mydas</name>
    <name type="common">Green sea-turtle</name>
    <name type="synonym">Chelonia agassizi</name>
    <dbReference type="NCBI Taxonomy" id="8469"/>
    <lineage>
        <taxon>Eukaryota</taxon>
        <taxon>Metazoa</taxon>
        <taxon>Chordata</taxon>
        <taxon>Craniata</taxon>
        <taxon>Vertebrata</taxon>
        <taxon>Euteleostomi</taxon>
        <taxon>Archelosauria</taxon>
        <taxon>Testudinata</taxon>
        <taxon>Testudines</taxon>
        <taxon>Cryptodira</taxon>
        <taxon>Durocryptodira</taxon>
        <taxon>Americhelydia</taxon>
        <taxon>Chelonioidea</taxon>
        <taxon>Cheloniidae</taxon>
        <taxon>Chelonia</taxon>
    </lineage>
</organism>
<dbReference type="PROSITE" id="PS00135">
    <property type="entry name" value="TRYPSIN_SER"/>
    <property type="match status" value="1"/>
</dbReference>
<dbReference type="Gene3D" id="2.40.10.10">
    <property type="entry name" value="Trypsin-like serine proteases"/>
    <property type="match status" value="2"/>
</dbReference>
<dbReference type="CDD" id="cd00054">
    <property type="entry name" value="EGF_CA"/>
    <property type="match status" value="1"/>
</dbReference>
<dbReference type="GO" id="GO:0004252">
    <property type="term" value="F:serine-type endopeptidase activity"/>
    <property type="evidence" value="ECO:0007669"/>
    <property type="project" value="InterPro"/>
</dbReference>
<feature type="disulfide bond" evidence="18">
    <location>
        <begin position="639"/>
        <end position="660"/>
    </location>
</feature>
<keyword evidence="27" id="KW-1185">Reference proteome</keyword>
<dbReference type="FunFam" id="2.10.25.10:FF:000059">
    <property type="entry name" value="Mannan-binding lectin serine protease 1"/>
    <property type="match status" value="1"/>
</dbReference>